<keyword evidence="8" id="KW-0175">Coiled coil</keyword>
<keyword evidence="4 7" id="KW-0418">Kinase</keyword>
<dbReference type="EC" id="2.7.13.3" evidence="7"/>
<gene>
    <name evidence="10" type="ORF">ABC228_16190</name>
</gene>
<reference evidence="10 11" key="1">
    <citation type="submission" date="2024-05" db="EMBL/GenBank/DDBJ databases">
        <authorList>
            <person name="Haq I."/>
            <person name="Ullah Z."/>
            <person name="Ahmad R."/>
            <person name="Li M."/>
            <person name="Tong Y."/>
        </authorList>
    </citation>
    <scope>NUCLEOTIDE SEQUENCE [LARGE SCALE GENOMIC DNA]</scope>
    <source>
        <strain evidence="10 11">16A2E</strain>
    </source>
</reference>
<dbReference type="EMBL" id="JBDIML010000006">
    <property type="protein sequence ID" value="MEN2768725.1"/>
    <property type="molecule type" value="Genomic_DNA"/>
</dbReference>
<dbReference type="RefSeq" id="WP_345826219.1">
    <property type="nucleotide sequence ID" value="NZ_JBDIML010000006.1"/>
</dbReference>
<evidence type="ECO:0000256" key="6">
    <source>
        <dbReference type="ARBA" id="ARBA00023012"/>
    </source>
</evidence>
<protein>
    <recommendedName>
        <fullName evidence="7">Signal transduction histidine-protein kinase/phosphatase DegS</fullName>
        <ecNumber evidence="7">2.7.13.3</ecNumber>
        <ecNumber evidence="7">3.1.3.-</ecNumber>
    </recommendedName>
</protein>
<keyword evidence="6 7" id="KW-0902">Two-component regulatory system</keyword>
<evidence type="ECO:0000259" key="9">
    <source>
        <dbReference type="PROSITE" id="PS50109"/>
    </source>
</evidence>
<dbReference type="Pfam" id="PF02518">
    <property type="entry name" value="HATPase_c"/>
    <property type="match status" value="1"/>
</dbReference>
<comment type="subcellular location">
    <subcellularLocation>
        <location evidence="7">Cytoplasm</location>
    </subcellularLocation>
</comment>
<feature type="coiled-coil region" evidence="8">
    <location>
        <begin position="103"/>
        <end position="179"/>
    </location>
</feature>
<dbReference type="InterPro" id="IPR005467">
    <property type="entry name" value="His_kinase_dom"/>
</dbReference>
<dbReference type="GO" id="GO:0016301">
    <property type="term" value="F:kinase activity"/>
    <property type="evidence" value="ECO:0007669"/>
    <property type="project" value="UniProtKB-KW"/>
</dbReference>
<dbReference type="InterPro" id="IPR008595">
    <property type="entry name" value="DegS"/>
</dbReference>
<evidence type="ECO:0000256" key="5">
    <source>
        <dbReference type="ARBA" id="ARBA00022840"/>
    </source>
</evidence>
<keyword evidence="3 7" id="KW-0547">Nucleotide-binding</keyword>
<evidence type="ECO:0000256" key="4">
    <source>
        <dbReference type="ARBA" id="ARBA00022777"/>
    </source>
</evidence>
<keyword evidence="2 7" id="KW-0808">Transferase</keyword>
<dbReference type="Gene3D" id="1.20.5.1930">
    <property type="match status" value="1"/>
</dbReference>
<dbReference type="InterPro" id="IPR003594">
    <property type="entry name" value="HATPase_dom"/>
</dbReference>
<dbReference type="InterPro" id="IPR050482">
    <property type="entry name" value="Sensor_HK_TwoCompSys"/>
</dbReference>
<dbReference type="SUPFAM" id="SSF55874">
    <property type="entry name" value="ATPase domain of HSP90 chaperone/DNA topoisomerase II/histidine kinase"/>
    <property type="match status" value="1"/>
</dbReference>
<feature type="domain" description="Histidine kinase" evidence="9">
    <location>
        <begin position="182"/>
        <end position="378"/>
    </location>
</feature>
<dbReference type="Proteomes" id="UP001444625">
    <property type="component" value="Unassembled WGS sequence"/>
</dbReference>
<dbReference type="InterPro" id="IPR011712">
    <property type="entry name" value="Sig_transdc_His_kin_sub3_dim/P"/>
</dbReference>
<dbReference type="CDD" id="cd16917">
    <property type="entry name" value="HATPase_UhpB-NarQ-NarX-like"/>
    <property type="match status" value="1"/>
</dbReference>
<comment type="function">
    <text evidence="7">Member of the two-component regulatory system DegS/DegU, which plays an important role in the transition growth phase.</text>
</comment>
<dbReference type="Pfam" id="PF07730">
    <property type="entry name" value="HisKA_3"/>
    <property type="match status" value="1"/>
</dbReference>
<evidence type="ECO:0000256" key="3">
    <source>
        <dbReference type="ARBA" id="ARBA00022741"/>
    </source>
</evidence>
<evidence type="ECO:0000256" key="7">
    <source>
        <dbReference type="PIRNR" id="PIRNR003169"/>
    </source>
</evidence>
<dbReference type="InterPro" id="IPR016381">
    <property type="entry name" value="Sig_transdc_His_kinase_DegS"/>
</dbReference>
<dbReference type="PIRSF" id="PIRSF003169">
    <property type="entry name" value="STHK_DegS"/>
    <property type="match status" value="1"/>
</dbReference>
<dbReference type="InterPro" id="IPR036890">
    <property type="entry name" value="HATPase_C_sf"/>
</dbReference>
<dbReference type="SMART" id="SM00387">
    <property type="entry name" value="HATPase_c"/>
    <property type="match status" value="1"/>
</dbReference>
<comment type="catalytic activity">
    <reaction evidence="1 7">
        <text>ATP + protein L-histidine = ADP + protein N-phospho-L-histidine.</text>
        <dbReference type="EC" id="2.7.13.3"/>
    </reaction>
</comment>
<evidence type="ECO:0000256" key="2">
    <source>
        <dbReference type="ARBA" id="ARBA00022679"/>
    </source>
</evidence>
<keyword evidence="7" id="KW-0904">Protein phosphatase</keyword>
<comment type="caution">
    <text evidence="10">The sequence shown here is derived from an EMBL/GenBank/DDBJ whole genome shotgun (WGS) entry which is preliminary data.</text>
</comment>
<sequence length="381" mass="44742">MAVKTREKDLDFIVDEMVDVVENSKDEIFHISEEARSEHEQLLKELDYTKQKVLQYIDDGDKLEQNVRYSRRRLSEVSKYFDRYTEDEIREVYETTHELQTKLAMLRQEERALRTKRDEIERRLQNLDQTIKRAENLANKISVILTYLTDDFRQVNEMLEEAKEKQEFGLQIIEAQEEERKRISREIHDGPAQMLANILLRSELVDRTFREGSPEDALNEIKNVRKMVRTSLYEVRRIIYDLRPMALDDLGLIPTIKKYIATIADYNNIKIEFLSIGEVKRINQKYEIAFFRLVQEAIQNAVKHSEATLITVKIEICTKNLNLIITDNGKGFDPDIKRDKSFGLMGMKERVEMFDGTIEINSAIGAGTKIIIRVPYERALV</sequence>
<dbReference type="Gene3D" id="3.30.565.10">
    <property type="entry name" value="Histidine kinase-like ATPase, C-terminal domain"/>
    <property type="match status" value="1"/>
</dbReference>
<accession>A0ABU9XKA9</accession>
<evidence type="ECO:0000256" key="1">
    <source>
        <dbReference type="ARBA" id="ARBA00000085"/>
    </source>
</evidence>
<dbReference type="PROSITE" id="PS50109">
    <property type="entry name" value="HIS_KIN"/>
    <property type="match status" value="1"/>
</dbReference>
<evidence type="ECO:0000313" key="11">
    <source>
        <dbReference type="Proteomes" id="UP001444625"/>
    </source>
</evidence>
<keyword evidence="5 7" id="KW-0067">ATP-binding</keyword>
<organism evidence="10 11">
    <name type="scientific">Ornithinibacillus xuwenensis</name>
    <dbReference type="NCBI Taxonomy" id="3144668"/>
    <lineage>
        <taxon>Bacteria</taxon>
        <taxon>Bacillati</taxon>
        <taxon>Bacillota</taxon>
        <taxon>Bacilli</taxon>
        <taxon>Bacillales</taxon>
        <taxon>Bacillaceae</taxon>
        <taxon>Ornithinibacillus</taxon>
    </lineage>
</organism>
<keyword evidence="7" id="KW-0378">Hydrolase</keyword>
<keyword evidence="11" id="KW-1185">Reference proteome</keyword>
<evidence type="ECO:0000256" key="8">
    <source>
        <dbReference type="SAM" id="Coils"/>
    </source>
</evidence>
<proteinExistence type="predicted"/>
<keyword evidence="7" id="KW-0963">Cytoplasm</keyword>
<dbReference type="PANTHER" id="PTHR24421:SF55">
    <property type="entry name" value="SENSOR HISTIDINE KINASE YDFH"/>
    <property type="match status" value="1"/>
</dbReference>
<dbReference type="Pfam" id="PF05384">
    <property type="entry name" value="DegS"/>
    <property type="match status" value="1"/>
</dbReference>
<name>A0ABU9XKA9_9BACI</name>
<dbReference type="PANTHER" id="PTHR24421">
    <property type="entry name" value="NITRATE/NITRITE SENSOR PROTEIN NARX-RELATED"/>
    <property type="match status" value="1"/>
</dbReference>
<dbReference type="EC" id="3.1.3.-" evidence="7"/>
<evidence type="ECO:0000313" key="10">
    <source>
        <dbReference type="EMBL" id="MEN2768725.1"/>
    </source>
</evidence>